<dbReference type="InterPro" id="IPR032171">
    <property type="entry name" value="COR-A"/>
</dbReference>
<reference evidence="17 18" key="1">
    <citation type="journal article" date="2023" name="BMC Biol.">
        <title>The compact genome of the sponge Oopsacas minuta (Hexactinellida) is lacking key metazoan core genes.</title>
        <authorList>
            <person name="Santini S."/>
            <person name="Schenkelaars Q."/>
            <person name="Jourda C."/>
            <person name="Duchesne M."/>
            <person name="Belahbib H."/>
            <person name="Rocher C."/>
            <person name="Selva M."/>
            <person name="Riesgo A."/>
            <person name="Vervoort M."/>
            <person name="Leys S.P."/>
            <person name="Kodjabachian L."/>
            <person name="Le Bivic A."/>
            <person name="Borchiellini C."/>
            <person name="Claverie J.M."/>
            <person name="Renard E."/>
        </authorList>
    </citation>
    <scope>NUCLEOTIDE SEQUENCE [LARGE SCALE GENOMIC DNA]</scope>
    <source>
        <strain evidence="17">SPO-2</strain>
    </source>
</reference>
<dbReference type="SMART" id="SM00220">
    <property type="entry name" value="S_TKc"/>
    <property type="match status" value="1"/>
</dbReference>
<keyword evidence="18" id="KW-1185">Reference proteome</keyword>
<dbReference type="GO" id="GO:0005524">
    <property type="term" value="F:ATP binding"/>
    <property type="evidence" value="ECO:0007669"/>
    <property type="project" value="UniProtKB-UniRule"/>
</dbReference>
<accession>A0AAV7KD61</accession>
<dbReference type="Gene3D" id="3.30.70.1390">
    <property type="entry name" value="ROC domain from the Parkinson's disease-associated leucine-rich repeat kinase 2"/>
    <property type="match status" value="1"/>
</dbReference>
<evidence type="ECO:0000256" key="7">
    <source>
        <dbReference type="ARBA" id="ARBA00022741"/>
    </source>
</evidence>
<evidence type="ECO:0000256" key="13">
    <source>
        <dbReference type="PROSITE-ProRule" id="PRU10141"/>
    </source>
</evidence>
<feature type="region of interest" description="Disordered" evidence="14">
    <location>
        <begin position="2349"/>
        <end position="2368"/>
    </location>
</feature>
<protein>
    <recommendedName>
        <fullName evidence="2">non-specific serine/threonine protein kinase</fullName>
        <ecNumber evidence="2">2.7.11.1</ecNumber>
    </recommendedName>
</protein>
<evidence type="ECO:0000256" key="3">
    <source>
        <dbReference type="ARBA" id="ARBA00022527"/>
    </source>
</evidence>
<dbReference type="InterPro" id="IPR008271">
    <property type="entry name" value="Ser/Thr_kinase_AS"/>
</dbReference>
<dbReference type="InterPro" id="IPR032675">
    <property type="entry name" value="LRR_dom_sf"/>
</dbReference>
<dbReference type="PROSITE" id="PS00107">
    <property type="entry name" value="PROTEIN_KINASE_ATP"/>
    <property type="match status" value="1"/>
</dbReference>
<evidence type="ECO:0000256" key="8">
    <source>
        <dbReference type="ARBA" id="ARBA00022777"/>
    </source>
</evidence>
<comment type="catalytic activity">
    <reaction evidence="11">
        <text>L-seryl-[protein] + ATP = O-phospho-L-seryl-[protein] + ADP + H(+)</text>
        <dbReference type="Rhea" id="RHEA:17989"/>
        <dbReference type="Rhea" id="RHEA-COMP:9863"/>
        <dbReference type="Rhea" id="RHEA-COMP:11604"/>
        <dbReference type="ChEBI" id="CHEBI:15378"/>
        <dbReference type="ChEBI" id="CHEBI:29999"/>
        <dbReference type="ChEBI" id="CHEBI:30616"/>
        <dbReference type="ChEBI" id="CHEBI:83421"/>
        <dbReference type="ChEBI" id="CHEBI:456216"/>
        <dbReference type="EC" id="2.7.11.1"/>
    </reaction>
</comment>
<dbReference type="Gene3D" id="1.10.510.10">
    <property type="entry name" value="Transferase(Phosphotransferase) domain 1"/>
    <property type="match status" value="1"/>
</dbReference>
<dbReference type="InterPro" id="IPR036770">
    <property type="entry name" value="Ankyrin_rpt-contain_sf"/>
</dbReference>
<feature type="domain" description="Roc" evidence="16">
    <location>
        <begin position="1265"/>
        <end position="1471"/>
    </location>
</feature>
<comment type="caution">
    <text evidence="17">The sequence shown here is derived from an EMBL/GenBank/DDBJ whole genome shotgun (WGS) entry which is preliminary data.</text>
</comment>
<dbReference type="SUPFAM" id="SSF50978">
    <property type="entry name" value="WD40 repeat-like"/>
    <property type="match status" value="1"/>
</dbReference>
<evidence type="ECO:0000256" key="4">
    <source>
        <dbReference type="ARBA" id="ARBA00022614"/>
    </source>
</evidence>
<evidence type="ECO:0000256" key="14">
    <source>
        <dbReference type="SAM" id="MobiDB-lite"/>
    </source>
</evidence>
<dbReference type="Proteomes" id="UP001165289">
    <property type="component" value="Unassembled WGS sequence"/>
</dbReference>
<dbReference type="SUPFAM" id="SSF52058">
    <property type="entry name" value="L domain-like"/>
    <property type="match status" value="1"/>
</dbReference>
<evidence type="ECO:0000259" key="16">
    <source>
        <dbReference type="PROSITE" id="PS51424"/>
    </source>
</evidence>
<feature type="region of interest" description="Disordered" evidence="14">
    <location>
        <begin position="985"/>
        <end position="1040"/>
    </location>
</feature>
<dbReference type="InterPro" id="IPR011009">
    <property type="entry name" value="Kinase-like_dom_sf"/>
</dbReference>
<dbReference type="EMBL" id="JAKMXF010000066">
    <property type="protein sequence ID" value="KAI6659158.1"/>
    <property type="molecule type" value="Genomic_DNA"/>
</dbReference>
<dbReference type="Gene3D" id="1.25.40.20">
    <property type="entry name" value="Ankyrin repeat-containing domain"/>
    <property type="match status" value="3"/>
</dbReference>
<dbReference type="PANTHER" id="PTHR48056">
    <property type="entry name" value="LRR RECEPTOR-LIKE SERINE/THREONINE-PROTEIN KINASE-RELATED"/>
    <property type="match status" value="1"/>
</dbReference>
<dbReference type="SMART" id="SM00248">
    <property type="entry name" value="ANK"/>
    <property type="match status" value="9"/>
</dbReference>
<dbReference type="SUPFAM" id="SSF52540">
    <property type="entry name" value="P-loop containing nucleoside triphosphate hydrolases"/>
    <property type="match status" value="1"/>
</dbReference>
<keyword evidence="4" id="KW-0433">Leucine-rich repeat</keyword>
<dbReference type="PROSITE" id="PS51424">
    <property type="entry name" value="ROC"/>
    <property type="match status" value="1"/>
</dbReference>
<gene>
    <name evidence="17" type="ORF">LOD99_14834</name>
</gene>
<dbReference type="InterPro" id="IPR020859">
    <property type="entry name" value="ROC"/>
</dbReference>
<organism evidence="17 18">
    <name type="scientific">Oopsacas minuta</name>
    <dbReference type="NCBI Taxonomy" id="111878"/>
    <lineage>
        <taxon>Eukaryota</taxon>
        <taxon>Metazoa</taxon>
        <taxon>Porifera</taxon>
        <taxon>Hexactinellida</taxon>
        <taxon>Hexasterophora</taxon>
        <taxon>Lyssacinosida</taxon>
        <taxon>Leucopsacidae</taxon>
        <taxon>Oopsacas</taxon>
    </lineage>
</organism>
<dbReference type="SMART" id="SM00369">
    <property type="entry name" value="LRR_TYP"/>
    <property type="match status" value="5"/>
</dbReference>
<dbReference type="InterPro" id="IPR015943">
    <property type="entry name" value="WD40/YVTN_repeat-like_dom_sf"/>
</dbReference>
<dbReference type="SUPFAM" id="SSF56112">
    <property type="entry name" value="Protein kinase-like (PK-like)"/>
    <property type="match status" value="1"/>
</dbReference>
<dbReference type="InterPro" id="IPR027417">
    <property type="entry name" value="P-loop_NTPase"/>
</dbReference>
<feature type="repeat" description="ANK" evidence="12">
    <location>
        <begin position="421"/>
        <end position="443"/>
    </location>
</feature>
<dbReference type="SMART" id="SM00364">
    <property type="entry name" value="LRR_BAC"/>
    <property type="match status" value="5"/>
</dbReference>
<dbReference type="PROSITE" id="PS50088">
    <property type="entry name" value="ANK_REPEAT"/>
    <property type="match status" value="3"/>
</dbReference>
<dbReference type="InterPro" id="IPR003591">
    <property type="entry name" value="Leu-rich_rpt_typical-subtyp"/>
</dbReference>
<feature type="domain" description="Protein kinase" evidence="15">
    <location>
        <begin position="2019"/>
        <end position="2305"/>
    </location>
</feature>
<dbReference type="PROSITE" id="PS00108">
    <property type="entry name" value="PROTEIN_KINASE_ST"/>
    <property type="match status" value="1"/>
</dbReference>
<feature type="repeat" description="ANK" evidence="12">
    <location>
        <begin position="85"/>
        <end position="117"/>
    </location>
</feature>
<feature type="compositionally biased region" description="Low complexity" evidence="14">
    <location>
        <begin position="1000"/>
        <end position="1016"/>
    </location>
</feature>
<dbReference type="Gene3D" id="2.130.10.10">
    <property type="entry name" value="YVTN repeat-like/Quinoprotein amine dehydrogenase"/>
    <property type="match status" value="1"/>
</dbReference>
<evidence type="ECO:0000256" key="10">
    <source>
        <dbReference type="ARBA" id="ARBA00047899"/>
    </source>
</evidence>
<dbReference type="InterPro" id="IPR050647">
    <property type="entry name" value="Plant_LRR-RLKs"/>
</dbReference>
<comment type="cofactor">
    <cofactor evidence="1">
        <name>Mg(2+)</name>
        <dbReference type="ChEBI" id="CHEBI:18420"/>
    </cofactor>
</comment>
<dbReference type="GO" id="GO:0004674">
    <property type="term" value="F:protein serine/threonine kinase activity"/>
    <property type="evidence" value="ECO:0007669"/>
    <property type="project" value="UniProtKB-KW"/>
</dbReference>
<feature type="binding site" evidence="13">
    <location>
        <position position="2052"/>
    </location>
    <ligand>
        <name>ATP</name>
        <dbReference type="ChEBI" id="CHEBI:30616"/>
    </ligand>
</feature>
<feature type="repeat" description="ANK" evidence="12">
    <location>
        <begin position="468"/>
        <end position="500"/>
    </location>
</feature>
<dbReference type="PANTHER" id="PTHR48056:SF81">
    <property type="entry name" value="RECEPTOR PROTEIN-TYROSINE KINASE CEPR1"/>
    <property type="match status" value="1"/>
</dbReference>
<dbReference type="Pfam" id="PF00069">
    <property type="entry name" value="Pkinase"/>
    <property type="match status" value="1"/>
</dbReference>
<keyword evidence="12" id="KW-0040">ANK repeat</keyword>
<dbReference type="PROSITE" id="PS51450">
    <property type="entry name" value="LRR"/>
    <property type="match status" value="3"/>
</dbReference>
<dbReference type="InterPro" id="IPR036322">
    <property type="entry name" value="WD40_repeat_dom_sf"/>
</dbReference>
<dbReference type="EC" id="2.7.11.1" evidence="2"/>
<evidence type="ECO:0000256" key="6">
    <source>
        <dbReference type="ARBA" id="ARBA00022737"/>
    </source>
</evidence>
<dbReference type="PROSITE" id="PS50297">
    <property type="entry name" value="ANK_REP_REGION"/>
    <property type="match status" value="2"/>
</dbReference>
<dbReference type="PROSITE" id="PS50011">
    <property type="entry name" value="PROTEIN_KINASE_DOM"/>
    <property type="match status" value="1"/>
</dbReference>
<evidence type="ECO:0000256" key="1">
    <source>
        <dbReference type="ARBA" id="ARBA00001946"/>
    </source>
</evidence>
<evidence type="ECO:0000256" key="9">
    <source>
        <dbReference type="ARBA" id="ARBA00022840"/>
    </source>
</evidence>
<sequence>MQTQDQGNLGWFKSYKKCLIHSLKQANTEYNENSLFITDGYNALHIGANLGEINILIFAVKCFITQPGITKLESVKSYVDTFDENGLTPLHRASMEGNWKCAKLLVRYGADMQLTSNGKYNALDFARRHRNPNNKETSNGLVKLSQELERNGFVMDQLEAQLEIICSQSINTHDAIQEISNLIINKHVDINFTDPIGDTPLHLACLANNEYLMVNLLFFKANTTCIRNEKSRTLLHYACKHMLSIRFFLANKFPYLLILRDSKGYFPMHLSAKKGDLKFLTFIFDRNAYPLSKTSNDTDSDDDTITDNLEPLTDVEDRDIRMRYVNKRQQRRSDPGVTKLELQKGCLNSRDSLEKGKHILKSKLRLKGKSVIPTESVKPMFDEFISTYKDPELKDADELSQDLSDISYCIKRLSLTDKSIDERSMLHFAAAKGHLEIVEFLIEVCDMHSNFSKKCCTVHDLVNRTTEFGLSPLTEALKNKHIEIAEFLLGNNASINSTTCRVLAGFLEENDPEQTLKFLHKLSKENTEDFFKVFTIEYTTDTPFISSLLHALMKEESYQLSTFLLTNKVKVNMEALIMAFTLCIVECRVEHLQLFIENFPEIQYNEELLTLEKFLNQTELRINFIYEAVKVKEIRLLNLLLQSGADPTVYKPNSLEKNLLYMAYKHSYLDNGELFLTLLEYGVTVNLQEAIEGVGNFANSYCIIWLLVLHVIETNLQPLSIKRRTSSLEIFNDRSLTYKGFVLWDDFGFQFVELKWISACAYIVDHLDAIVSDYRIANHTSFPKATDSGFYKFVVHHLKSSDTLTSIPTSFLKESNICKLSFQNNKLNGVPIEIFDLPHLKELNLSDNEITYIPERKSEFSLEWSDEEKMQSKYGCKSLKLLDVSNNKLQSLPADLFYLPKITEVEASNNKISFLPHELWLAESLTTLKLNRNLLRHLTKSEIDSLESGFCSSLNARATFFIRKRVETMPSFHIPITIQESNTEKSKNPLDFFPPTVIEDTTTNNSSDLSSTNTDSGTAGTQSQSISDRDRGQSVRHPLPIPNWTDYSSLQNIELSFNKFSIFPHDLACIAPKLQRLDMRNNNLKKLNILLDLPKSLHLILFDNNQITTLLEHLEPISCCSPCCYALPDRDKDHKPRWCSHHQVASFPLLQTISFNNNKLTEFPIEQLKENKSKNSFVLYPSILALSISENNFKEVPQGISVLTSITSLNLAFNKNITKIPLALKSLTNLFYINLSGLEIDGIPDYILRGQAPRLISHLASQSQDRRTHRTLKLFIMGDEGKGKTTLLSHLGKGKILLFGPECISRNLKPKHASVPYKPTIGVETSIWELNKPRRWDHGTTNSSPIQFICWDFAGKEEYFPAYQGFMCQRAIYIVVWDITDGYNGVKGLEKWLQSIEQNVPKSSCIIVGTFLNKIKMKKPTIKDMTEHIIGMFKKNTYLYPKILSVQFLDSFDEDKVFQLRELIYIEATKLSTKEKSNSIAVPILEKLVPLNQIRFLQYVTFIKDQSELQNKIRILTGFQFRGLVEKVWQGEFMENYEFQNAVKFLHSTGYLMHFEDDPELMDQYVINMEWLCQKFVAVLHTQIPLSEDQRTMKCGVVQKEKVYEILKKLEVHRNDFSKFISFMKKFEILIELSEKFFIFPSLLPKNKSEATQLTLKFNLSTNTSQLPDCISCPQIDNDTANSLSTVPSTLLLNIPTFGIGPAKPSKAVRKDSMKIAFSQWIRLYLTPLIPSDFWARLLSRVIADQSYLATLQNYLHIFLKIYQLNELDQVVAEITNILQWKVWNNGLGLYVGNDEILQVSYLLLPSLHFTDLMLVDNDPEEHPPIKGEFSGGVHVLVREWEGIKVDSNKIAKPFLPSENHEMMGDPSISLQLATWLLQRSAYHVEEVFDEWQEKLYTVRRSMFQSVSQRLSCYIPCPKCYHSLSKHIDPLKKKSMSPTILEEIDNIEMNTIHYIGQNAEEKEVIIEFYVYSIVYLCGLARDGKKLFCPVHGKIGMSCIIPDILFQDLPGKRVYSIDKVTKNKQIGEGGYGKVFRGKVFSMITSQEQEIAVKEVLSADDLLENPENKNEQHYLVYKSCSVEVRVLVQLKHANILQMVGVTVSPYCILMEIAPQGDLNKMMKLYSKAKSYISSYAITMTCKQVASALSYLHSLRIIYRDLKPSNILVFEYPHPVTEQKTTNCVLVKVADYGISSFLAPYGIKSGAGTEKYMAPEILKKSGELSKPVDVYSFGLVIYCLITLETPHVNDPIPISKHKTIKGARPEVPVKARPRAIYLLDLMRWCWAQNPNERPSFIQIEEVCSTESFQRLLFACKVTKKKRNPTCACLVQSNSKRIDLTLPLLRKQRSFTTTDQSVARRKSSSTTPDFPHLSLSTSTGNLDVFHEDRILEVSENGNSEIAPQENLQRPECLELNLNIVPKTSSPLITSDFDSLASDGGSPTLTPIDEDMILLKKQYQPVSFLKQVVSSAFTNSQLWYGTGEGNLNFFEVLEKEFRVKGAQKFSDSRIHCMVSAGKFVWIGTDNTGLHIFSIKSHKLVGTWVQNEKIKGNHHRQILSLIYIEEYDYLIASSSHGSLFVFPKPSDPVESPIPSFVIDQVHAGVCMTLIRPNDQGVQMWCGSDNYKIILYSCQPDGTLIPSPDIFTFEGPKRGKRPNIEHIWSFDEKDKVICSVGCELGQLSITSPSWLQFVSCTTLLNHCSSYQGRITAMTGYQGLLYIGTGCGAILIIDPEDLTLIGTFHEYNEPVRVLIPTESNFNRLVANPSTRRPQQPHRGMLTDPLKQKPQALLISIGLCYNGITKSYTNTPKTLEPVVEWSSNDHQEPTKPPTEDGYLLIFSLKGWASPAGVQ</sequence>
<dbReference type="Pfam" id="PF08477">
    <property type="entry name" value="Roc"/>
    <property type="match status" value="1"/>
</dbReference>
<feature type="compositionally biased region" description="Polar residues" evidence="14">
    <location>
        <begin position="1017"/>
        <end position="1026"/>
    </location>
</feature>
<keyword evidence="6" id="KW-0677">Repeat</keyword>
<dbReference type="Gene3D" id="3.80.10.10">
    <property type="entry name" value="Ribonuclease Inhibitor"/>
    <property type="match status" value="3"/>
</dbReference>
<keyword evidence="8 17" id="KW-0418">Kinase</keyword>
<proteinExistence type="predicted"/>
<evidence type="ECO:0000256" key="11">
    <source>
        <dbReference type="ARBA" id="ARBA00048679"/>
    </source>
</evidence>
<name>A0AAV7KD61_9METZ</name>
<dbReference type="InterPro" id="IPR017441">
    <property type="entry name" value="Protein_kinase_ATP_BS"/>
</dbReference>
<evidence type="ECO:0000256" key="2">
    <source>
        <dbReference type="ARBA" id="ARBA00012513"/>
    </source>
</evidence>
<keyword evidence="5" id="KW-0808">Transferase</keyword>
<dbReference type="GO" id="GO:0005525">
    <property type="term" value="F:GTP binding"/>
    <property type="evidence" value="ECO:0007669"/>
    <property type="project" value="UniProtKB-KW"/>
</dbReference>
<comment type="catalytic activity">
    <reaction evidence="10">
        <text>L-threonyl-[protein] + ATP = O-phospho-L-threonyl-[protein] + ADP + H(+)</text>
        <dbReference type="Rhea" id="RHEA:46608"/>
        <dbReference type="Rhea" id="RHEA-COMP:11060"/>
        <dbReference type="Rhea" id="RHEA-COMP:11605"/>
        <dbReference type="ChEBI" id="CHEBI:15378"/>
        <dbReference type="ChEBI" id="CHEBI:30013"/>
        <dbReference type="ChEBI" id="CHEBI:30616"/>
        <dbReference type="ChEBI" id="CHEBI:61977"/>
        <dbReference type="ChEBI" id="CHEBI:456216"/>
        <dbReference type="EC" id="2.7.11.1"/>
    </reaction>
</comment>
<dbReference type="Pfam" id="PF12796">
    <property type="entry name" value="Ank_2"/>
    <property type="match status" value="3"/>
</dbReference>
<dbReference type="InterPro" id="IPR001611">
    <property type="entry name" value="Leu-rich_rpt"/>
</dbReference>
<evidence type="ECO:0000313" key="17">
    <source>
        <dbReference type="EMBL" id="KAI6659158.1"/>
    </source>
</evidence>
<evidence type="ECO:0000256" key="5">
    <source>
        <dbReference type="ARBA" id="ARBA00022679"/>
    </source>
</evidence>
<keyword evidence="3" id="KW-0723">Serine/threonine-protein kinase</keyword>
<dbReference type="Gene3D" id="3.40.50.300">
    <property type="entry name" value="P-loop containing nucleotide triphosphate hydrolases"/>
    <property type="match status" value="1"/>
</dbReference>
<dbReference type="Pfam" id="PF16095">
    <property type="entry name" value="COR-A"/>
    <property type="match status" value="1"/>
</dbReference>
<dbReference type="InterPro" id="IPR000719">
    <property type="entry name" value="Prot_kinase_dom"/>
</dbReference>
<evidence type="ECO:0000313" key="18">
    <source>
        <dbReference type="Proteomes" id="UP001165289"/>
    </source>
</evidence>
<dbReference type="GO" id="GO:0005737">
    <property type="term" value="C:cytoplasm"/>
    <property type="evidence" value="ECO:0007669"/>
    <property type="project" value="UniProtKB-ARBA"/>
</dbReference>
<evidence type="ECO:0000259" key="15">
    <source>
        <dbReference type="PROSITE" id="PS50011"/>
    </source>
</evidence>
<dbReference type="GO" id="GO:0009966">
    <property type="term" value="P:regulation of signal transduction"/>
    <property type="evidence" value="ECO:0007669"/>
    <property type="project" value="UniProtKB-ARBA"/>
</dbReference>
<keyword evidence="7 13" id="KW-0547">Nucleotide-binding</keyword>
<dbReference type="InterPro" id="IPR002110">
    <property type="entry name" value="Ankyrin_rpt"/>
</dbReference>
<evidence type="ECO:0000256" key="12">
    <source>
        <dbReference type="PROSITE-ProRule" id="PRU00023"/>
    </source>
</evidence>
<keyword evidence="9 13" id="KW-0067">ATP-binding</keyword>
<dbReference type="SUPFAM" id="SSF48403">
    <property type="entry name" value="Ankyrin repeat"/>
    <property type="match status" value="2"/>
</dbReference>